<dbReference type="InParanoid" id="B7PK13"/>
<dbReference type="EMBL" id="DS729868">
    <property type="protein sequence ID" value="EEC06935.1"/>
    <property type="molecule type" value="Genomic_DNA"/>
</dbReference>
<name>B7PK13_IXOSC</name>
<sequence length="79" mass="8350">MRPPSEKQTVEPAPTGPPAEVFVATTVSKSGCGEVKVLEPTVIVKRQASEFANYQEVPSEVAIDGDYDLSHSGVPEAPP</sequence>
<reference evidence="1 3" key="1">
    <citation type="submission" date="2008-03" db="EMBL/GenBank/DDBJ databases">
        <title>Annotation of Ixodes scapularis.</title>
        <authorList>
            <consortium name="Ixodes scapularis Genome Project Consortium"/>
            <person name="Caler E."/>
            <person name="Hannick L.I."/>
            <person name="Bidwell S."/>
            <person name="Joardar V."/>
            <person name="Thiagarajan M."/>
            <person name="Amedeo P."/>
            <person name="Galinsky K.J."/>
            <person name="Schobel S."/>
            <person name="Inman J."/>
            <person name="Hostetler J."/>
            <person name="Miller J."/>
            <person name="Hammond M."/>
            <person name="Megy K."/>
            <person name="Lawson D."/>
            <person name="Kodira C."/>
            <person name="Sutton G."/>
            <person name="Meyer J."/>
            <person name="Hill C.A."/>
            <person name="Birren B."/>
            <person name="Nene V."/>
            <person name="Collins F."/>
            <person name="Alarcon-Chaidez F."/>
            <person name="Wikel S."/>
            <person name="Strausberg R."/>
        </authorList>
    </citation>
    <scope>NUCLEOTIDE SEQUENCE [LARGE SCALE GENOMIC DNA]</scope>
    <source>
        <strain evidence="3">Wikel</strain>
        <strain evidence="1">Wikel colony</strain>
    </source>
</reference>
<accession>B7PK13</accession>
<dbReference type="PaxDb" id="6945-B7PK13"/>
<dbReference type="VEuPathDB" id="VectorBase:ISCW018270"/>
<protein>
    <submittedName>
        <fullName evidence="1 2">Uncharacterized protein</fullName>
    </submittedName>
</protein>
<dbReference type="VEuPathDB" id="VectorBase:ISCI018270"/>
<evidence type="ECO:0000313" key="2">
    <source>
        <dbReference type="EnsemblMetazoa" id="ISCW018270-PA"/>
    </source>
</evidence>
<proteinExistence type="predicted"/>
<organism>
    <name type="scientific">Ixodes scapularis</name>
    <name type="common">Black-legged tick</name>
    <name type="synonym">Deer tick</name>
    <dbReference type="NCBI Taxonomy" id="6945"/>
    <lineage>
        <taxon>Eukaryota</taxon>
        <taxon>Metazoa</taxon>
        <taxon>Ecdysozoa</taxon>
        <taxon>Arthropoda</taxon>
        <taxon>Chelicerata</taxon>
        <taxon>Arachnida</taxon>
        <taxon>Acari</taxon>
        <taxon>Parasitiformes</taxon>
        <taxon>Ixodida</taxon>
        <taxon>Ixodoidea</taxon>
        <taxon>Ixodidae</taxon>
        <taxon>Ixodinae</taxon>
        <taxon>Ixodes</taxon>
    </lineage>
</organism>
<dbReference type="EMBL" id="ABJB010135986">
    <property type="status" value="NOT_ANNOTATED_CDS"/>
    <property type="molecule type" value="Genomic_DNA"/>
</dbReference>
<dbReference type="HOGENOM" id="CLU_2608683_0_0_1"/>
<keyword evidence="3" id="KW-1185">Reference proteome</keyword>
<dbReference type="Proteomes" id="UP000001555">
    <property type="component" value="Unassembled WGS sequence"/>
</dbReference>
<gene>
    <name evidence="1" type="ORF">IscW_ISCW018270</name>
</gene>
<evidence type="ECO:0000313" key="3">
    <source>
        <dbReference type="Proteomes" id="UP000001555"/>
    </source>
</evidence>
<reference evidence="2" key="2">
    <citation type="submission" date="2020-05" db="UniProtKB">
        <authorList>
            <consortium name="EnsemblMetazoa"/>
        </authorList>
    </citation>
    <scope>IDENTIFICATION</scope>
    <source>
        <strain evidence="2">wikel</strain>
    </source>
</reference>
<dbReference type="EnsemblMetazoa" id="ISCW018270-RA">
    <property type="protein sequence ID" value="ISCW018270-PA"/>
    <property type="gene ID" value="ISCW018270"/>
</dbReference>
<evidence type="ECO:0000313" key="1">
    <source>
        <dbReference type="EMBL" id="EEC06935.1"/>
    </source>
</evidence>
<dbReference type="AlphaFoldDB" id="B7PK13"/>